<gene>
    <name evidence="10" type="ORF">ACFSJC_06030</name>
</gene>
<dbReference type="Proteomes" id="UP001597337">
    <property type="component" value="Unassembled WGS sequence"/>
</dbReference>
<keyword evidence="6" id="KW-0472">Membrane</keyword>
<dbReference type="PROSITE" id="PS50111">
    <property type="entry name" value="CHEMOTAXIS_TRANSDUC_2"/>
    <property type="match status" value="1"/>
</dbReference>
<dbReference type="Pfam" id="PF12729">
    <property type="entry name" value="4HB_MCP_1"/>
    <property type="match status" value="1"/>
</dbReference>
<dbReference type="InterPro" id="IPR004090">
    <property type="entry name" value="Chemotax_Me-accpt_rcpt"/>
</dbReference>
<dbReference type="Pfam" id="PF00015">
    <property type="entry name" value="MCPsignal"/>
    <property type="match status" value="1"/>
</dbReference>
<dbReference type="EMBL" id="JBHUHX010000012">
    <property type="protein sequence ID" value="MFD2111395.1"/>
    <property type="molecule type" value="Genomic_DNA"/>
</dbReference>
<dbReference type="InterPro" id="IPR000727">
    <property type="entry name" value="T_SNARE_dom"/>
</dbReference>
<keyword evidence="6" id="KW-0812">Transmembrane</keyword>
<keyword evidence="11" id="KW-1185">Reference proteome</keyword>
<reference evidence="11" key="1">
    <citation type="journal article" date="2019" name="Int. J. Syst. Evol. Microbiol.">
        <title>The Global Catalogue of Microorganisms (GCM) 10K type strain sequencing project: providing services to taxonomists for standard genome sequencing and annotation.</title>
        <authorList>
            <consortium name="The Broad Institute Genomics Platform"/>
            <consortium name="The Broad Institute Genome Sequencing Center for Infectious Disease"/>
            <person name="Wu L."/>
            <person name="Ma J."/>
        </authorList>
    </citation>
    <scope>NUCLEOTIDE SEQUENCE [LARGE SCALE GENOMIC DNA]</scope>
    <source>
        <strain evidence="11">KACC 12597</strain>
    </source>
</reference>
<dbReference type="SMART" id="SM00283">
    <property type="entry name" value="MA"/>
    <property type="match status" value="1"/>
</dbReference>
<dbReference type="PANTHER" id="PTHR32089">
    <property type="entry name" value="METHYL-ACCEPTING CHEMOTAXIS PROTEIN MCPB"/>
    <property type="match status" value="1"/>
</dbReference>
<evidence type="ECO:0000259" key="9">
    <source>
        <dbReference type="PROSITE" id="PS50885"/>
    </source>
</evidence>
<evidence type="ECO:0000256" key="6">
    <source>
        <dbReference type="SAM" id="Phobius"/>
    </source>
</evidence>
<comment type="similarity">
    <text evidence="4">Belongs to the methyl-accepting chemotaxis (MCP) protein family.</text>
</comment>
<dbReference type="PROSITE" id="PS50885">
    <property type="entry name" value="HAMP"/>
    <property type="match status" value="1"/>
</dbReference>
<evidence type="ECO:0000259" key="7">
    <source>
        <dbReference type="PROSITE" id="PS50111"/>
    </source>
</evidence>
<feature type="transmembrane region" description="Helical" evidence="6">
    <location>
        <begin position="6"/>
        <end position="29"/>
    </location>
</feature>
<evidence type="ECO:0000256" key="5">
    <source>
        <dbReference type="PROSITE-ProRule" id="PRU00284"/>
    </source>
</evidence>
<evidence type="ECO:0000313" key="11">
    <source>
        <dbReference type="Proteomes" id="UP001597337"/>
    </source>
</evidence>
<keyword evidence="6" id="KW-1133">Transmembrane helix</keyword>
<dbReference type="SUPFAM" id="SSF58104">
    <property type="entry name" value="Methyl-accepting chemotaxis protein (MCP) signaling domain"/>
    <property type="match status" value="1"/>
</dbReference>
<accession>A0ABW4Y6S4</accession>
<feature type="domain" description="HAMP" evidence="9">
    <location>
        <begin position="280"/>
        <end position="333"/>
    </location>
</feature>
<dbReference type="Gene3D" id="1.10.287.950">
    <property type="entry name" value="Methyl-accepting chemotaxis protein"/>
    <property type="match status" value="1"/>
</dbReference>
<keyword evidence="3 5" id="KW-0807">Transducer</keyword>
<proteinExistence type="inferred from homology"/>
<evidence type="ECO:0000313" key="10">
    <source>
        <dbReference type="EMBL" id="MFD2111395.1"/>
    </source>
</evidence>
<dbReference type="PROSITE" id="PS50192">
    <property type="entry name" value="T_SNARE"/>
    <property type="match status" value="1"/>
</dbReference>
<dbReference type="RefSeq" id="WP_386024642.1">
    <property type="nucleotide sequence ID" value="NZ_JBHUHX010000012.1"/>
</dbReference>
<evidence type="ECO:0000259" key="8">
    <source>
        <dbReference type="PROSITE" id="PS50192"/>
    </source>
</evidence>
<dbReference type="Pfam" id="PF00672">
    <property type="entry name" value="HAMP"/>
    <property type="match status" value="1"/>
</dbReference>
<sequence length="557" mass="60295">MSKVRLSVKLLIGFLSVAMIVLIVGLFGIKGEMEMNAHLDTISQESLPAITQLNRLNYERLQIRAQTYEVKALPIWSPELGKELKQLARQRDASWRNIEDSLTKYEVLPHNKVERTVYEAFLAEYKIWRASYEKLDVLVDRMSQTSGADEYAPLFSEYSKIIEDTFLLSDRVGVLIESMVALKNQGATAQLAASHKAGSTMMMINGIGILVGLILSGGLGVFITRDTLRQLGDEPARVVAVVNRIASGDLASEIELRRGDETSLLAAISRMAFDVKTLLREVSSASDQVATAATQLASTSEQTREQVQVGQSETDQVATAMNEMLAAVEEVARHAASAASAAQDTDRETEAGGEVVNQTIAAIESLALEVEEAGKVIERLSDDSKEIGAVLDVIRGVAEQTNLLALNAAIEAARAGEQGRGFAVVAAEVRTLASRTQSSIQDIQGKIERVQNGSMGAVRVMEKGQAMARESVDQAQKAGVTLQTISASITSISDMNRQIASAADEQTAVAEEINRNIHNISATVDQTSEGSAQIAASSDQLSRLSMQLQERVDRFKI</sequence>
<dbReference type="InterPro" id="IPR024478">
    <property type="entry name" value="HlyB_4HB_MCP"/>
</dbReference>
<organism evidence="10 11">
    <name type="scientific">Thiorhodococcus fuscus</name>
    <dbReference type="NCBI Taxonomy" id="527200"/>
    <lineage>
        <taxon>Bacteria</taxon>
        <taxon>Pseudomonadati</taxon>
        <taxon>Pseudomonadota</taxon>
        <taxon>Gammaproteobacteria</taxon>
        <taxon>Chromatiales</taxon>
        <taxon>Chromatiaceae</taxon>
        <taxon>Thiorhodococcus</taxon>
    </lineage>
</organism>
<feature type="transmembrane region" description="Helical" evidence="6">
    <location>
        <begin position="203"/>
        <end position="223"/>
    </location>
</feature>
<comment type="caution">
    <text evidence="10">The sequence shown here is derived from an EMBL/GenBank/DDBJ whole genome shotgun (WGS) entry which is preliminary data.</text>
</comment>
<keyword evidence="2" id="KW-0997">Cell inner membrane</keyword>
<evidence type="ECO:0000256" key="2">
    <source>
        <dbReference type="ARBA" id="ARBA00022519"/>
    </source>
</evidence>
<name>A0ABW4Y6S4_9GAMM</name>
<dbReference type="PANTHER" id="PTHR32089:SF120">
    <property type="entry name" value="METHYL-ACCEPTING CHEMOTAXIS PROTEIN TLPQ"/>
    <property type="match status" value="1"/>
</dbReference>
<feature type="domain" description="T-SNARE coiled-coil homology" evidence="8">
    <location>
        <begin position="481"/>
        <end position="534"/>
    </location>
</feature>
<feature type="domain" description="Methyl-accepting transducer" evidence="7">
    <location>
        <begin position="285"/>
        <end position="521"/>
    </location>
</feature>
<protein>
    <submittedName>
        <fullName evidence="10">Methyl-accepting chemotaxis protein</fullName>
    </submittedName>
</protein>
<evidence type="ECO:0000256" key="1">
    <source>
        <dbReference type="ARBA" id="ARBA00004429"/>
    </source>
</evidence>
<comment type="subcellular location">
    <subcellularLocation>
        <location evidence="1">Cell inner membrane</location>
        <topology evidence="1">Multi-pass membrane protein</topology>
    </subcellularLocation>
</comment>
<keyword evidence="2" id="KW-1003">Cell membrane</keyword>
<dbReference type="InterPro" id="IPR004089">
    <property type="entry name" value="MCPsignal_dom"/>
</dbReference>
<dbReference type="CDD" id="cd11386">
    <property type="entry name" value="MCP_signal"/>
    <property type="match status" value="1"/>
</dbReference>
<evidence type="ECO:0000256" key="4">
    <source>
        <dbReference type="ARBA" id="ARBA00029447"/>
    </source>
</evidence>
<evidence type="ECO:0000256" key="3">
    <source>
        <dbReference type="ARBA" id="ARBA00023224"/>
    </source>
</evidence>
<dbReference type="PRINTS" id="PR00260">
    <property type="entry name" value="CHEMTRNSDUCR"/>
</dbReference>
<dbReference type="InterPro" id="IPR003660">
    <property type="entry name" value="HAMP_dom"/>
</dbReference>